<dbReference type="HOGENOM" id="CLU_2065097_0_0_1"/>
<dbReference type="PANTHER" id="PTHR34576:SF5">
    <property type="entry name" value="EXPRESSED PROTEIN"/>
    <property type="match status" value="1"/>
</dbReference>
<reference evidence="1" key="2">
    <citation type="submission" date="2013-04" db="UniProtKB">
        <authorList>
            <consortium name="EnsemblPlants"/>
        </authorList>
    </citation>
    <scope>IDENTIFICATION</scope>
</reference>
<keyword evidence="2" id="KW-1185">Reference proteome</keyword>
<evidence type="ECO:0000313" key="2">
    <source>
        <dbReference type="Proteomes" id="UP000006038"/>
    </source>
</evidence>
<dbReference type="Gramene" id="OB10G23940.1">
    <property type="protein sequence ID" value="OB10G23940.1"/>
    <property type="gene ID" value="OB10G23940"/>
</dbReference>
<sequence length="119" mass="12471">MEASPSRSDSFSQCWLRRKARAAAGSFERLGGEGGVGDGDLGHSFGSSVASFIDMDPAELFSMRWTSLPVAAAEDQEFDFGLPCDGALCSSPLLVGTGRVDFSDDGPLLPPADRLQALG</sequence>
<dbReference type="InterPro" id="IPR044699">
    <property type="entry name" value="MAKR6"/>
</dbReference>
<organism evidence="1">
    <name type="scientific">Oryza brachyantha</name>
    <name type="common">malo sina</name>
    <dbReference type="NCBI Taxonomy" id="4533"/>
    <lineage>
        <taxon>Eukaryota</taxon>
        <taxon>Viridiplantae</taxon>
        <taxon>Streptophyta</taxon>
        <taxon>Embryophyta</taxon>
        <taxon>Tracheophyta</taxon>
        <taxon>Spermatophyta</taxon>
        <taxon>Magnoliopsida</taxon>
        <taxon>Liliopsida</taxon>
        <taxon>Poales</taxon>
        <taxon>Poaceae</taxon>
        <taxon>BOP clade</taxon>
        <taxon>Oryzoideae</taxon>
        <taxon>Oryzeae</taxon>
        <taxon>Oryzinae</taxon>
        <taxon>Oryza</taxon>
    </lineage>
</organism>
<proteinExistence type="predicted"/>
<dbReference type="EnsemblPlants" id="OB10G23940.1">
    <property type="protein sequence ID" value="OB10G23940.1"/>
    <property type="gene ID" value="OB10G23940"/>
</dbReference>
<dbReference type="PANTHER" id="PTHR34576">
    <property type="entry name" value="MEMBRANE-ASSOCIATED KINASE REGULATOR 6-RELATED"/>
    <property type="match status" value="1"/>
</dbReference>
<name>J3N4E6_ORYBR</name>
<dbReference type="Proteomes" id="UP000006038">
    <property type="component" value="Chromosome 10"/>
</dbReference>
<evidence type="ECO:0000313" key="1">
    <source>
        <dbReference type="EnsemblPlants" id="OB10G23940.1"/>
    </source>
</evidence>
<accession>J3N4E6</accession>
<dbReference type="AlphaFoldDB" id="J3N4E6"/>
<reference evidence="1" key="1">
    <citation type="journal article" date="2013" name="Nat. Commun.">
        <title>Whole-genome sequencing of Oryza brachyantha reveals mechanisms underlying Oryza genome evolution.</title>
        <authorList>
            <person name="Chen J."/>
            <person name="Huang Q."/>
            <person name="Gao D."/>
            <person name="Wang J."/>
            <person name="Lang Y."/>
            <person name="Liu T."/>
            <person name="Li B."/>
            <person name="Bai Z."/>
            <person name="Luis Goicoechea J."/>
            <person name="Liang C."/>
            <person name="Chen C."/>
            <person name="Zhang W."/>
            <person name="Sun S."/>
            <person name="Liao Y."/>
            <person name="Zhang X."/>
            <person name="Yang L."/>
            <person name="Song C."/>
            <person name="Wang M."/>
            <person name="Shi J."/>
            <person name="Liu G."/>
            <person name="Liu J."/>
            <person name="Zhou H."/>
            <person name="Zhou W."/>
            <person name="Yu Q."/>
            <person name="An N."/>
            <person name="Chen Y."/>
            <person name="Cai Q."/>
            <person name="Wang B."/>
            <person name="Liu B."/>
            <person name="Min J."/>
            <person name="Huang Y."/>
            <person name="Wu H."/>
            <person name="Li Z."/>
            <person name="Zhang Y."/>
            <person name="Yin Y."/>
            <person name="Song W."/>
            <person name="Jiang J."/>
            <person name="Jackson S.A."/>
            <person name="Wing R.A."/>
            <person name="Wang J."/>
            <person name="Chen M."/>
        </authorList>
    </citation>
    <scope>NUCLEOTIDE SEQUENCE [LARGE SCALE GENOMIC DNA]</scope>
    <source>
        <strain evidence="1">cv. IRGC 101232</strain>
    </source>
</reference>
<protein>
    <submittedName>
        <fullName evidence="1">Uncharacterized protein</fullName>
    </submittedName>
</protein>